<dbReference type="EMBL" id="AMCV02000002">
    <property type="protein sequence ID" value="TDZ25350.1"/>
    <property type="molecule type" value="Genomic_DNA"/>
</dbReference>
<name>A0A484G638_COLOR</name>
<comment type="caution">
    <text evidence="1">The sequence shown here is derived from an EMBL/GenBank/DDBJ whole genome shotgun (WGS) entry which is preliminary data.</text>
</comment>
<reference evidence="2" key="1">
    <citation type="journal article" date="2013" name="New Phytol.">
        <title>Comparative genomic and transcriptomic analyses reveal the hemibiotrophic stage shift of Colletotrichum fungi.</title>
        <authorList>
            <person name="Gan P."/>
            <person name="Ikeda K."/>
            <person name="Irieda H."/>
            <person name="Narusaka M."/>
            <person name="O'Connell R.J."/>
            <person name="Narusaka Y."/>
            <person name="Takano Y."/>
            <person name="Kubo Y."/>
            <person name="Shirasu K."/>
        </authorList>
    </citation>
    <scope>NUCLEOTIDE SEQUENCE [LARGE SCALE GENOMIC DNA]</scope>
    <source>
        <strain evidence="2">104-T / ATCC 96160 / CBS 514.97 / LARS 414 / MAFF 240422</strain>
    </source>
</reference>
<dbReference type="Proteomes" id="UP000014480">
    <property type="component" value="Unassembled WGS sequence"/>
</dbReference>
<sequence>MRAMVFVSMSLRRIHRRGLAADGWPSRVVDPSVGIILYSAYTSQVKLFDNLANPGVSAPSPKPVFTRSASLPAE</sequence>
<reference evidence="2" key="2">
    <citation type="journal article" date="2019" name="Mol. Plant Microbe Interact.">
        <title>Genome sequence resources for four phytopathogenic fungi from the Colletotrichum orbiculare species complex.</title>
        <authorList>
            <person name="Gan P."/>
            <person name="Tsushima A."/>
            <person name="Narusaka M."/>
            <person name="Narusaka Y."/>
            <person name="Takano Y."/>
            <person name="Kubo Y."/>
            <person name="Shirasu K."/>
        </authorList>
    </citation>
    <scope>GENOME REANNOTATION</scope>
    <source>
        <strain evidence="2">104-T / ATCC 96160 / CBS 514.97 / LARS 414 / MAFF 240422</strain>
    </source>
</reference>
<dbReference type="AlphaFoldDB" id="A0A484G638"/>
<evidence type="ECO:0000313" key="2">
    <source>
        <dbReference type="Proteomes" id="UP000014480"/>
    </source>
</evidence>
<organism evidence="1 2">
    <name type="scientific">Colletotrichum orbiculare (strain 104-T / ATCC 96160 / CBS 514.97 / LARS 414 / MAFF 240422)</name>
    <name type="common">Cucumber anthracnose fungus</name>
    <name type="synonym">Colletotrichum lagenarium</name>
    <dbReference type="NCBI Taxonomy" id="1213857"/>
    <lineage>
        <taxon>Eukaryota</taxon>
        <taxon>Fungi</taxon>
        <taxon>Dikarya</taxon>
        <taxon>Ascomycota</taxon>
        <taxon>Pezizomycotina</taxon>
        <taxon>Sordariomycetes</taxon>
        <taxon>Hypocreomycetidae</taxon>
        <taxon>Glomerellales</taxon>
        <taxon>Glomerellaceae</taxon>
        <taxon>Colletotrichum</taxon>
        <taxon>Colletotrichum orbiculare species complex</taxon>
    </lineage>
</organism>
<protein>
    <submittedName>
        <fullName evidence="1">Uncharacterized protein</fullName>
    </submittedName>
</protein>
<keyword evidence="2" id="KW-1185">Reference proteome</keyword>
<evidence type="ECO:0000313" key="1">
    <source>
        <dbReference type="EMBL" id="TDZ25350.1"/>
    </source>
</evidence>
<gene>
    <name evidence="1" type="ORF">Cob_v001667</name>
</gene>
<accession>A0A484G638</accession>
<proteinExistence type="predicted"/>